<dbReference type="InterPro" id="IPR043428">
    <property type="entry name" value="LivM-like"/>
</dbReference>
<feature type="transmembrane region" description="Helical" evidence="6">
    <location>
        <begin position="248"/>
        <end position="270"/>
    </location>
</feature>
<sequence length="408" mass="43620">MLGDHAVHIAVVAAFALYPFVYAILTRTPVGAELAVLLPRIDTMVAVLYIGLFAVSFDFISGYTGYLSFGHGLFYGAGAYFVVLAATGKIPLLGAGTPFLLLLLIAGLFAVGVALLVGSVSFRLSGVYFAMITLGFAEVAHVFIRNWDYVGSNPRDGALIGGGEGFSIGVPGVDALQVEIGRIVGTSLGEFGPGIAVDATWVSYYAIGVVVLVSYFVLQRIVHSPFGRVMIAIRENEERARAVGYDVFRIKLVAFAISGFFAAIAGALFAGYRRSVSPENTFDLFVTADALLASIIGGFGTLAGPLYGYLFKASTEGVLSTEYYGVARYLRRALPESTLSSGVGGVTVADVIRIFVDGRADLYLGIVFILFVLYVPRGILGTLRDRLGGTVAERLPERLRSRIRGWQR</sequence>
<dbReference type="Proteomes" id="UP000219453">
    <property type="component" value="Unassembled WGS sequence"/>
</dbReference>
<keyword evidence="3 6" id="KW-0812">Transmembrane</keyword>
<dbReference type="AlphaFoldDB" id="A0A285NBK0"/>
<evidence type="ECO:0000313" key="7">
    <source>
        <dbReference type="EMBL" id="SNZ06835.1"/>
    </source>
</evidence>
<dbReference type="OrthoDB" id="30958at2157"/>
<feature type="transmembrane region" description="Helical" evidence="6">
    <location>
        <begin position="45"/>
        <end position="66"/>
    </location>
</feature>
<reference evidence="7 8" key="1">
    <citation type="submission" date="2017-09" db="EMBL/GenBank/DDBJ databases">
        <authorList>
            <person name="Ehlers B."/>
            <person name="Leendertz F.H."/>
        </authorList>
    </citation>
    <scope>NUCLEOTIDE SEQUENCE [LARGE SCALE GENOMIC DNA]</scope>
    <source>
        <strain evidence="7 8">DSM 27208</strain>
    </source>
</reference>
<evidence type="ECO:0000256" key="3">
    <source>
        <dbReference type="ARBA" id="ARBA00022692"/>
    </source>
</evidence>
<evidence type="ECO:0000256" key="2">
    <source>
        <dbReference type="ARBA" id="ARBA00022475"/>
    </source>
</evidence>
<dbReference type="GO" id="GO:0015658">
    <property type="term" value="F:branched-chain amino acid transmembrane transporter activity"/>
    <property type="evidence" value="ECO:0007669"/>
    <property type="project" value="InterPro"/>
</dbReference>
<feature type="transmembrane region" description="Helical" evidence="6">
    <location>
        <begin position="127"/>
        <end position="144"/>
    </location>
</feature>
<evidence type="ECO:0000256" key="6">
    <source>
        <dbReference type="SAM" id="Phobius"/>
    </source>
</evidence>
<feature type="transmembrane region" description="Helical" evidence="6">
    <location>
        <begin position="362"/>
        <end position="380"/>
    </location>
</feature>
<dbReference type="EMBL" id="OBEJ01000001">
    <property type="protein sequence ID" value="SNZ06835.1"/>
    <property type="molecule type" value="Genomic_DNA"/>
</dbReference>
<dbReference type="CDD" id="cd06581">
    <property type="entry name" value="TM_PBP1_LivM_like"/>
    <property type="match status" value="1"/>
</dbReference>
<accession>A0A285NBK0</accession>
<keyword evidence="8" id="KW-1185">Reference proteome</keyword>
<dbReference type="PANTHER" id="PTHR30482">
    <property type="entry name" value="HIGH-AFFINITY BRANCHED-CHAIN AMINO ACID TRANSPORT SYSTEM PERMEASE"/>
    <property type="match status" value="1"/>
</dbReference>
<dbReference type="InterPro" id="IPR001851">
    <property type="entry name" value="ABC_transp_permease"/>
</dbReference>
<keyword evidence="5 6" id="KW-0472">Membrane</keyword>
<feature type="transmembrane region" description="Helical" evidence="6">
    <location>
        <begin position="290"/>
        <end position="310"/>
    </location>
</feature>
<dbReference type="Pfam" id="PF02653">
    <property type="entry name" value="BPD_transp_2"/>
    <property type="match status" value="1"/>
</dbReference>
<evidence type="ECO:0000256" key="1">
    <source>
        <dbReference type="ARBA" id="ARBA00004651"/>
    </source>
</evidence>
<evidence type="ECO:0000313" key="8">
    <source>
        <dbReference type="Proteomes" id="UP000219453"/>
    </source>
</evidence>
<comment type="subcellular location">
    <subcellularLocation>
        <location evidence="1">Cell membrane</location>
        <topology evidence="1">Multi-pass membrane protein</topology>
    </subcellularLocation>
</comment>
<keyword evidence="2" id="KW-1003">Cell membrane</keyword>
<organism evidence="7 8">
    <name type="scientific">Natronoarchaeum philippinense</name>
    <dbReference type="NCBI Taxonomy" id="558529"/>
    <lineage>
        <taxon>Archaea</taxon>
        <taxon>Methanobacteriati</taxon>
        <taxon>Methanobacteriota</taxon>
        <taxon>Stenosarchaea group</taxon>
        <taxon>Halobacteria</taxon>
        <taxon>Halobacteriales</taxon>
        <taxon>Natronoarchaeaceae</taxon>
    </lineage>
</organism>
<evidence type="ECO:0000256" key="5">
    <source>
        <dbReference type="ARBA" id="ARBA00023136"/>
    </source>
</evidence>
<keyword evidence="4 6" id="KW-1133">Transmembrane helix</keyword>
<feature type="transmembrane region" description="Helical" evidence="6">
    <location>
        <begin position="201"/>
        <end position="218"/>
    </location>
</feature>
<feature type="transmembrane region" description="Helical" evidence="6">
    <location>
        <begin position="99"/>
        <end position="120"/>
    </location>
</feature>
<feature type="transmembrane region" description="Helical" evidence="6">
    <location>
        <begin position="73"/>
        <end position="93"/>
    </location>
</feature>
<name>A0A285NBK0_NATPI</name>
<evidence type="ECO:0000256" key="4">
    <source>
        <dbReference type="ARBA" id="ARBA00022989"/>
    </source>
</evidence>
<dbReference type="GO" id="GO:0005886">
    <property type="term" value="C:plasma membrane"/>
    <property type="evidence" value="ECO:0007669"/>
    <property type="project" value="UniProtKB-SubCell"/>
</dbReference>
<dbReference type="RefSeq" id="WP_097008361.1">
    <property type="nucleotide sequence ID" value="NZ_OBEJ01000001.1"/>
</dbReference>
<gene>
    <name evidence="7" type="ORF">SAMN06269185_1303</name>
</gene>
<proteinExistence type="predicted"/>
<dbReference type="PANTHER" id="PTHR30482:SF17">
    <property type="entry name" value="ABC TRANSPORTER ATP-BINDING PROTEIN"/>
    <property type="match status" value="1"/>
</dbReference>
<protein>
    <submittedName>
        <fullName evidence="7">Amino acid/amide ABC transporter membrane protein 2, HAAT family</fullName>
    </submittedName>
</protein>
<feature type="transmembrane region" description="Helical" evidence="6">
    <location>
        <begin position="7"/>
        <end position="25"/>
    </location>
</feature>